<reference evidence="1" key="1">
    <citation type="submission" date="2019-03" db="EMBL/GenBank/DDBJ databases">
        <authorList>
            <person name="Danneels B."/>
        </authorList>
    </citation>
    <scope>NUCLEOTIDE SEQUENCE</scope>
</reference>
<organism evidence="1">
    <name type="scientific">plant metagenome</name>
    <dbReference type="NCBI Taxonomy" id="1297885"/>
    <lineage>
        <taxon>unclassified sequences</taxon>
        <taxon>metagenomes</taxon>
        <taxon>organismal metagenomes</taxon>
    </lineage>
</organism>
<accession>A0A484Q1S6</accession>
<gene>
    <name evidence="1" type="ORF">ANK1_4107</name>
    <name evidence="2" type="ORF">ANK2_4108</name>
</gene>
<dbReference type="EMBL" id="CAADIA010000006">
    <property type="protein sequence ID" value="VFR32222.1"/>
    <property type="molecule type" value="Genomic_DNA"/>
</dbReference>
<dbReference type="AlphaFoldDB" id="A0A484Q1S6"/>
<proteinExistence type="predicted"/>
<dbReference type="EMBL" id="CAADIF010000005">
    <property type="protein sequence ID" value="VFR61063.1"/>
    <property type="molecule type" value="Genomic_DNA"/>
</dbReference>
<protein>
    <submittedName>
        <fullName evidence="1">Uncharacterized protein</fullName>
    </submittedName>
</protein>
<name>A0A484Q1S6_9ZZZZ</name>
<evidence type="ECO:0000313" key="2">
    <source>
        <dbReference type="EMBL" id="VFR61063.1"/>
    </source>
</evidence>
<sequence length="63" mass="6608">MIYSSNESALQDGAGFWCNTLGWVEFDQATHFSAAEACDAALPLATGQDARFVLAAEAGLHCG</sequence>
<evidence type="ECO:0000313" key="1">
    <source>
        <dbReference type="EMBL" id="VFR32222.1"/>
    </source>
</evidence>